<protein>
    <recommendedName>
        <fullName evidence="4">Transmembrane protein</fullName>
    </recommendedName>
</protein>
<keyword evidence="1" id="KW-1133">Transmembrane helix</keyword>
<feature type="transmembrane region" description="Helical" evidence="1">
    <location>
        <begin position="89"/>
        <end position="110"/>
    </location>
</feature>
<organism evidence="2 3">
    <name type="scientific">Plastoroseomonas hellenica</name>
    <dbReference type="NCBI Taxonomy" id="2687306"/>
    <lineage>
        <taxon>Bacteria</taxon>
        <taxon>Pseudomonadati</taxon>
        <taxon>Pseudomonadota</taxon>
        <taxon>Alphaproteobacteria</taxon>
        <taxon>Acetobacterales</taxon>
        <taxon>Acetobacteraceae</taxon>
        <taxon>Plastoroseomonas</taxon>
    </lineage>
</organism>
<evidence type="ECO:0000313" key="2">
    <source>
        <dbReference type="EMBL" id="MBR0667204.1"/>
    </source>
</evidence>
<sequence length="119" mass="12950">MLTILSNLAKGSALLLAFCACLLFLQAVPEAKRVQADRLAVDECYAVRTLLIARIPSSYPAWRRERMLQELPDCTSLPRVVWRTRRAAASGWLFGAALMAVAFAAVATAADRAAAKVET</sequence>
<evidence type="ECO:0000313" key="3">
    <source>
        <dbReference type="Proteomes" id="UP001196870"/>
    </source>
</evidence>
<gene>
    <name evidence="2" type="ORF">GXW71_22790</name>
</gene>
<comment type="caution">
    <text evidence="2">The sequence shown here is derived from an EMBL/GenBank/DDBJ whole genome shotgun (WGS) entry which is preliminary data.</text>
</comment>
<dbReference type="Proteomes" id="UP001196870">
    <property type="component" value="Unassembled WGS sequence"/>
</dbReference>
<keyword evidence="3" id="KW-1185">Reference proteome</keyword>
<accession>A0ABS5F3R7</accession>
<evidence type="ECO:0000256" key="1">
    <source>
        <dbReference type="SAM" id="Phobius"/>
    </source>
</evidence>
<dbReference type="EMBL" id="JAAGBB010000031">
    <property type="protein sequence ID" value="MBR0667204.1"/>
    <property type="molecule type" value="Genomic_DNA"/>
</dbReference>
<keyword evidence="1" id="KW-0812">Transmembrane</keyword>
<reference evidence="3" key="1">
    <citation type="journal article" date="2021" name="Syst. Appl. Microbiol.">
        <title>Roseomonas hellenica sp. nov., isolated from roots of wild-growing Alkanna tinctoria.</title>
        <authorList>
            <person name="Rat A."/>
            <person name="Naranjo H.D."/>
            <person name="Lebbe L."/>
            <person name="Cnockaert M."/>
            <person name="Krigas N."/>
            <person name="Grigoriadou K."/>
            <person name="Maloupa E."/>
            <person name="Willems A."/>
        </authorList>
    </citation>
    <scope>NUCLEOTIDE SEQUENCE [LARGE SCALE GENOMIC DNA]</scope>
    <source>
        <strain evidence="3">LMG 31523</strain>
    </source>
</reference>
<keyword evidence="1" id="KW-0472">Membrane</keyword>
<proteinExistence type="predicted"/>
<dbReference type="RefSeq" id="WP_211854981.1">
    <property type="nucleotide sequence ID" value="NZ_JAAGBB010000031.1"/>
</dbReference>
<evidence type="ECO:0008006" key="4">
    <source>
        <dbReference type="Google" id="ProtNLM"/>
    </source>
</evidence>
<name>A0ABS5F3R7_9PROT</name>